<evidence type="ECO:0000259" key="10">
    <source>
        <dbReference type="PROSITE" id="PS50262"/>
    </source>
</evidence>
<feature type="transmembrane region" description="Helical" evidence="9">
    <location>
        <begin position="33"/>
        <end position="57"/>
    </location>
</feature>
<dbReference type="AlphaFoldDB" id="A0AAD9QBS5"/>
<dbReference type="GO" id="GO:0004930">
    <property type="term" value="F:G protein-coupled receptor activity"/>
    <property type="evidence" value="ECO:0007669"/>
    <property type="project" value="UniProtKB-KW"/>
</dbReference>
<evidence type="ECO:0000256" key="3">
    <source>
        <dbReference type="ARBA" id="ARBA00022692"/>
    </source>
</evidence>
<accession>A0AAD9QBS5</accession>
<sequence>MDNETSLNDNTSHALTSGSTNQAIHISTNDMNIVAAVFVALQIVVALSGNFIVIASFCTFRDLRTKCNFFIISLAISDVLVASIAMPFWLLVQLSNNVWIYSKELKAFWDCMDILCGTASIMNLTAVSFDRQLAITSPFAYPKILTTRRVLVVIGFVWLYAATISSSRFLDWQFPNYLWFVPTVSFFLPLLIMLVMYTRIYLVARYHARRIGRNYATDIKAAKTIAVVIGGFVICWLPFFVVVLSVANRTPTHVTFFNVAKWLEYLNSCLNPVIYTCSNRTYRSAFKKLFRRCREKIRREDSDALAGVSTWKTVAETHAITHREASSDQSGLITPNGKAIEDSINENVPLKDKHCEI</sequence>
<reference evidence="11" key="2">
    <citation type="journal article" date="2023" name="Science">
        <title>Genomic signatures of disease resistance in endangered staghorn corals.</title>
        <authorList>
            <person name="Vollmer S.V."/>
            <person name="Selwyn J.D."/>
            <person name="Despard B.A."/>
            <person name="Roesel C.L."/>
        </authorList>
    </citation>
    <scope>NUCLEOTIDE SEQUENCE</scope>
    <source>
        <strain evidence="11">K2</strain>
    </source>
</reference>
<evidence type="ECO:0000313" key="11">
    <source>
        <dbReference type="EMBL" id="KAK2558477.1"/>
    </source>
</evidence>
<comment type="subcellular location">
    <subcellularLocation>
        <location evidence="1">Cell membrane</location>
        <topology evidence="1">Multi-pass membrane protein</topology>
    </subcellularLocation>
</comment>
<dbReference type="GO" id="GO:0005886">
    <property type="term" value="C:plasma membrane"/>
    <property type="evidence" value="ECO:0007669"/>
    <property type="project" value="UniProtKB-SubCell"/>
</dbReference>
<feature type="transmembrane region" description="Helical" evidence="9">
    <location>
        <begin position="69"/>
        <end position="92"/>
    </location>
</feature>
<dbReference type="InterPro" id="IPR017452">
    <property type="entry name" value="GPCR_Rhodpsn_7TM"/>
</dbReference>
<dbReference type="PANTHER" id="PTHR24248">
    <property type="entry name" value="ADRENERGIC RECEPTOR-RELATED G-PROTEIN COUPLED RECEPTOR"/>
    <property type="match status" value="1"/>
</dbReference>
<evidence type="ECO:0000256" key="2">
    <source>
        <dbReference type="ARBA" id="ARBA00022475"/>
    </source>
</evidence>
<feature type="transmembrane region" description="Helical" evidence="9">
    <location>
        <begin position="225"/>
        <end position="247"/>
    </location>
</feature>
<keyword evidence="2" id="KW-1003">Cell membrane</keyword>
<feature type="transmembrane region" description="Helical" evidence="9">
    <location>
        <begin position="150"/>
        <end position="170"/>
    </location>
</feature>
<comment type="caution">
    <text evidence="11">The sequence shown here is derived from an EMBL/GenBank/DDBJ whole genome shotgun (WGS) entry which is preliminary data.</text>
</comment>
<protein>
    <submittedName>
        <fullName evidence="11">Alpha-1A adrenergic receptor</fullName>
    </submittedName>
</protein>
<evidence type="ECO:0000256" key="8">
    <source>
        <dbReference type="ARBA" id="ARBA00023224"/>
    </source>
</evidence>
<dbReference type="Gene3D" id="1.20.1070.10">
    <property type="entry name" value="Rhodopsin 7-helix transmembrane proteins"/>
    <property type="match status" value="1"/>
</dbReference>
<keyword evidence="4 9" id="KW-1133">Transmembrane helix</keyword>
<dbReference type="CDD" id="cd14967">
    <property type="entry name" value="7tmA_amine_R-like"/>
    <property type="match status" value="1"/>
</dbReference>
<keyword evidence="3 9" id="KW-0812">Transmembrane</keyword>
<keyword evidence="6 9" id="KW-0472">Membrane</keyword>
<gene>
    <name evidence="11" type="ORF">P5673_019191</name>
</gene>
<evidence type="ECO:0000256" key="1">
    <source>
        <dbReference type="ARBA" id="ARBA00004651"/>
    </source>
</evidence>
<evidence type="ECO:0000313" key="12">
    <source>
        <dbReference type="Proteomes" id="UP001249851"/>
    </source>
</evidence>
<keyword evidence="7 11" id="KW-0675">Receptor</keyword>
<keyword evidence="8" id="KW-0807">Transducer</keyword>
<feature type="domain" description="G-protein coupled receptors family 1 profile" evidence="10">
    <location>
        <begin position="49"/>
        <end position="275"/>
    </location>
</feature>
<keyword evidence="5" id="KW-0297">G-protein coupled receptor</keyword>
<evidence type="ECO:0000256" key="7">
    <source>
        <dbReference type="ARBA" id="ARBA00023170"/>
    </source>
</evidence>
<reference evidence="11" key="1">
    <citation type="journal article" date="2023" name="G3 (Bethesda)">
        <title>Whole genome assembly and annotation of the endangered Caribbean coral Acropora cervicornis.</title>
        <authorList>
            <person name="Selwyn J.D."/>
            <person name="Vollmer S.V."/>
        </authorList>
    </citation>
    <scope>NUCLEOTIDE SEQUENCE</scope>
    <source>
        <strain evidence="11">K2</strain>
    </source>
</reference>
<dbReference type="SUPFAM" id="SSF81321">
    <property type="entry name" value="Family A G protein-coupled receptor-like"/>
    <property type="match status" value="1"/>
</dbReference>
<dbReference type="SMART" id="SM01381">
    <property type="entry name" value="7TM_GPCR_Srsx"/>
    <property type="match status" value="1"/>
</dbReference>
<evidence type="ECO:0000256" key="5">
    <source>
        <dbReference type="ARBA" id="ARBA00023040"/>
    </source>
</evidence>
<evidence type="ECO:0000256" key="4">
    <source>
        <dbReference type="ARBA" id="ARBA00022989"/>
    </source>
</evidence>
<organism evidence="11 12">
    <name type="scientific">Acropora cervicornis</name>
    <name type="common">Staghorn coral</name>
    <dbReference type="NCBI Taxonomy" id="6130"/>
    <lineage>
        <taxon>Eukaryota</taxon>
        <taxon>Metazoa</taxon>
        <taxon>Cnidaria</taxon>
        <taxon>Anthozoa</taxon>
        <taxon>Hexacorallia</taxon>
        <taxon>Scleractinia</taxon>
        <taxon>Astrocoeniina</taxon>
        <taxon>Acroporidae</taxon>
        <taxon>Acropora</taxon>
    </lineage>
</organism>
<dbReference type="PRINTS" id="PR00237">
    <property type="entry name" value="GPCRRHODOPSN"/>
</dbReference>
<feature type="transmembrane region" description="Helical" evidence="9">
    <location>
        <begin position="176"/>
        <end position="204"/>
    </location>
</feature>
<evidence type="ECO:0000256" key="9">
    <source>
        <dbReference type="SAM" id="Phobius"/>
    </source>
</evidence>
<evidence type="ECO:0000256" key="6">
    <source>
        <dbReference type="ARBA" id="ARBA00023136"/>
    </source>
</evidence>
<name>A0AAD9QBS5_ACRCE</name>
<dbReference type="Pfam" id="PF00001">
    <property type="entry name" value="7tm_1"/>
    <property type="match status" value="1"/>
</dbReference>
<dbReference type="InterPro" id="IPR000276">
    <property type="entry name" value="GPCR_Rhodpsn"/>
</dbReference>
<proteinExistence type="predicted"/>
<feature type="transmembrane region" description="Helical" evidence="9">
    <location>
        <begin position="107"/>
        <end position="129"/>
    </location>
</feature>
<dbReference type="EMBL" id="JARQWQ010000044">
    <property type="protein sequence ID" value="KAK2558477.1"/>
    <property type="molecule type" value="Genomic_DNA"/>
</dbReference>
<dbReference type="PROSITE" id="PS50262">
    <property type="entry name" value="G_PROTEIN_RECEP_F1_2"/>
    <property type="match status" value="1"/>
</dbReference>
<keyword evidence="12" id="KW-1185">Reference proteome</keyword>
<dbReference type="Proteomes" id="UP001249851">
    <property type="component" value="Unassembled WGS sequence"/>
</dbReference>